<keyword evidence="3" id="KW-1185">Reference proteome</keyword>
<dbReference type="EMBL" id="CP002868">
    <property type="protein sequence ID" value="AEJ19437.1"/>
    <property type="molecule type" value="Genomic_DNA"/>
</dbReference>
<dbReference type="RefSeq" id="WP_013968748.1">
    <property type="nucleotide sequence ID" value="NC_015732.1"/>
</dbReference>
<dbReference type="KEGG" id="scd:Spica_1291"/>
<evidence type="ECO:0000256" key="1">
    <source>
        <dbReference type="ARBA" id="ARBA00006315"/>
    </source>
</evidence>
<dbReference type="NCBIfam" id="TIGR04336">
    <property type="entry name" value="AmmeMemoSam_B"/>
    <property type="match status" value="1"/>
</dbReference>
<dbReference type="HOGENOM" id="CLU_038085_2_0_12"/>
<reference evidence="3" key="1">
    <citation type="journal article" date="2013" name="Stand. Genomic Sci.">
        <title>Genome sequence of the thermophilic fresh-water bacterium Spirochaeta caldaria type strain (H1(T)), reclassification of Spirochaeta caldaria, Spirochaeta stenostrepta, and Spirochaeta zuelzerae in the genus Treponema as Treponema caldaria comb. nov., Treponema stenostrepta comb. nov., and Treponema zuelzerae comb. nov., and emendation of the genus Treponema.</title>
        <authorList>
            <person name="Abt B."/>
            <person name="Goker M."/>
            <person name="Scheuner C."/>
            <person name="Han C."/>
            <person name="Lu M."/>
            <person name="Misra M."/>
            <person name="Lapidus A."/>
            <person name="Nolan M."/>
            <person name="Lucas S."/>
            <person name="Hammon N."/>
            <person name="Deshpande S."/>
            <person name="Cheng J.F."/>
            <person name="Tapia R."/>
            <person name="Goodwin L.A."/>
            <person name="Pitluck S."/>
            <person name="Liolios K."/>
            <person name="Pagani I."/>
            <person name="Ivanova N."/>
            <person name="Mavromatis K."/>
            <person name="Mikhailova N."/>
            <person name="Huntemann M."/>
            <person name="Pati A."/>
            <person name="Chen A."/>
            <person name="Palaniappan K."/>
            <person name="Land M."/>
            <person name="Hauser L."/>
            <person name="Jeffries C.D."/>
            <person name="Rohde M."/>
            <person name="Spring S."/>
            <person name="Gronow S."/>
            <person name="Detter J.C."/>
            <person name="Bristow J."/>
            <person name="Eisen J.A."/>
            <person name="Markowitz V."/>
            <person name="Hugenholtz P."/>
            <person name="Kyrpides N.C."/>
            <person name="Woyke T."/>
            <person name="Klenk H.P."/>
        </authorList>
    </citation>
    <scope>NUCLEOTIDE SEQUENCE</scope>
    <source>
        <strain evidence="3">ATCC 51460 / DSM 7334 / H1</strain>
    </source>
</reference>
<dbReference type="Gene3D" id="3.40.830.10">
    <property type="entry name" value="LigB-like"/>
    <property type="match status" value="1"/>
</dbReference>
<organism evidence="2 3">
    <name type="scientific">Gracilinema caldarium (strain ATCC 51460 / DSM 7334 / H1)</name>
    <name type="common">Treponema caldarium</name>
    <dbReference type="NCBI Taxonomy" id="744872"/>
    <lineage>
        <taxon>Bacteria</taxon>
        <taxon>Pseudomonadati</taxon>
        <taxon>Spirochaetota</taxon>
        <taxon>Spirochaetia</taxon>
        <taxon>Spirochaetales</taxon>
        <taxon>Breznakiellaceae</taxon>
        <taxon>Gracilinema</taxon>
    </lineage>
</organism>
<evidence type="ECO:0000313" key="2">
    <source>
        <dbReference type="EMBL" id="AEJ19437.1"/>
    </source>
</evidence>
<dbReference type="OrthoDB" id="9785549at2"/>
<dbReference type="AlphaFoldDB" id="F8F2P3"/>
<gene>
    <name evidence="2" type="ordered locus">Spica_1291</name>
</gene>
<sequence>MRIRKPVLPSGWYPTHPASVEDFILKVQERIQSDPTFSQNAKACIVPHAGWSFSGTIALTALLRLQPGPQTLIVFGGHLGPSHQPLMLMDDGVETPLGIMSVDIGLRTMLLEKIPCSSDIYQDNTVEVQLPFLHYLFPESEIIWMRLPAKLESFKIGKQISEIIYSQHKDVRVIGSTDLTHYGPNYDFTPQGVGEKAYQWVTKVNDAEIIAAVLSMDKEKVLRKATEDSAACSVGAVLGTMGYCDGISLGKPELIAYGTSRDNYNSDSFVGYASFIWK</sequence>
<dbReference type="CDD" id="cd07361">
    <property type="entry name" value="MEMO_like"/>
    <property type="match status" value="1"/>
</dbReference>
<protein>
    <submittedName>
        <fullName evidence="2">UPF0103/Mediator of ErbB2-driven cell motility-containing protein</fullName>
    </submittedName>
</protein>
<accession>F8F2P3</accession>
<dbReference type="Proteomes" id="UP000000503">
    <property type="component" value="Chromosome"/>
</dbReference>
<proteinExistence type="inferred from homology"/>
<dbReference type="STRING" id="744872.Spica_1291"/>
<evidence type="ECO:0000313" key="3">
    <source>
        <dbReference type="Proteomes" id="UP000000503"/>
    </source>
</evidence>
<dbReference type="PANTHER" id="PTHR11060">
    <property type="entry name" value="PROTEIN MEMO1"/>
    <property type="match status" value="1"/>
</dbReference>
<dbReference type="PANTHER" id="PTHR11060:SF0">
    <property type="entry name" value="PROTEIN MEMO1"/>
    <property type="match status" value="1"/>
</dbReference>
<comment type="similarity">
    <text evidence="1">Belongs to the MEMO1 family.</text>
</comment>
<name>F8F2P3_GRAC1</name>
<dbReference type="eggNOG" id="COG1355">
    <property type="taxonomic scope" value="Bacteria"/>
</dbReference>
<dbReference type="Pfam" id="PF01875">
    <property type="entry name" value="Memo"/>
    <property type="match status" value="1"/>
</dbReference>
<dbReference type="InterPro" id="IPR002737">
    <property type="entry name" value="MEMO1_fam"/>
</dbReference>